<dbReference type="Gene3D" id="3.20.100.30">
    <property type="entry name" value="VTC, catalytic tunnel domain"/>
    <property type="match status" value="1"/>
</dbReference>
<dbReference type="Pfam" id="PF09359">
    <property type="entry name" value="VTC"/>
    <property type="match status" value="1"/>
</dbReference>
<feature type="domain" description="VTC" evidence="1">
    <location>
        <begin position="10"/>
        <end position="237"/>
    </location>
</feature>
<dbReference type="InterPro" id="IPR042267">
    <property type="entry name" value="VTC_sf"/>
</dbReference>
<evidence type="ECO:0000313" key="3">
    <source>
        <dbReference type="Proteomes" id="UP001595901"/>
    </source>
</evidence>
<dbReference type="Proteomes" id="UP001595901">
    <property type="component" value="Unassembled WGS sequence"/>
</dbReference>
<dbReference type="InterPro" id="IPR018966">
    <property type="entry name" value="VTC_domain"/>
</dbReference>
<evidence type="ECO:0000313" key="2">
    <source>
        <dbReference type="EMBL" id="MFC3932274.1"/>
    </source>
</evidence>
<reference evidence="3" key="1">
    <citation type="journal article" date="2019" name="Int. J. Syst. Evol. Microbiol.">
        <title>The Global Catalogue of Microorganisms (GCM) 10K type strain sequencing project: providing services to taxonomists for standard genome sequencing and annotation.</title>
        <authorList>
            <consortium name="The Broad Institute Genomics Platform"/>
            <consortium name="The Broad Institute Genome Sequencing Center for Infectious Disease"/>
            <person name="Wu L."/>
            <person name="Ma J."/>
        </authorList>
    </citation>
    <scope>NUCLEOTIDE SEQUENCE [LARGE SCALE GENOMIC DNA]</scope>
    <source>
        <strain evidence="3">CCUG 58728</strain>
    </source>
</reference>
<dbReference type="EMBL" id="JBHSAC010000049">
    <property type="protein sequence ID" value="MFC3932274.1"/>
    <property type="molecule type" value="Genomic_DNA"/>
</dbReference>
<proteinExistence type="predicted"/>
<dbReference type="CDD" id="cd07750">
    <property type="entry name" value="PolyPPase_VTC_like"/>
    <property type="match status" value="1"/>
</dbReference>
<protein>
    <submittedName>
        <fullName evidence="2">Polyphosphate polymerase domain-containing protein</fullName>
    </submittedName>
</protein>
<name>A0ABV8D2J5_9STRE</name>
<dbReference type="RefSeq" id="WP_380431557.1">
    <property type="nucleotide sequence ID" value="NZ_JBHSAC010000049.1"/>
</dbReference>
<keyword evidence="3" id="KW-1185">Reference proteome</keyword>
<evidence type="ECO:0000259" key="1">
    <source>
        <dbReference type="Pfam" id="PF09359"/>
    </source>
</evidence>
<gene>
    <name evidence="2" type="ORF">ACFOSE_05740</name>
</gene>
<accession>A0ABV8D2J5</accession>
<sequence length="248" mass="29328">MPKKLETNFKRIETKYIVPKNQLDDLISDLKKYLVEDDYPTSTITNIYFDNKNFEIIKDSINHKYHQEKIRMRTYVAEPKPNSLGFLEIKKKDDEGVGHKFRIASNPLSITQFVTQGITDEHITDSDLIEEIHSLRERYENLVPRMFIYYDRYSLKEKHTIKGYSFTNTRVTIDKNLTFRDENVSFFEGKHGEPLLDDAHVIMEIKAPGHKPDWLQAILDKYGLEEKHFSKYNTAYHKSQKLPIKHSL</sequence>
<comment type="caution">
    <text evidence="2">The sequence shown here is derived from an EMBL/GenBank/DDBJ whole genome shotgun (WGS) entry which is preliminary data.</text>
</comment>
<organism evidence="2 3">
    <name type="scientific">Streptococcus dentapri</name>
    <dbReference type="NCBI Taxonomy" id="573564"/>
    <lineage>
        <taxon>Bacteria</taxon>
        <taxon>Bacillati</taxon>
        <taxon>Bacillota</taxon>
        <taxon>Bacilli</taxon>
        <taxon>Lactobacillales</taxon>
        <taxon>Streptococcaceae</taxon>
        <taxon>Streptococcus</taxon>
    </lineage>
</organism>